<reference evidence="1 2" key="1">
    <citation type="submission" date="2023-03" db="EMBL/GenBank/DDBJ databases">
        <title>Genome insight into feeding habits of ladybird beetles.</title>
        <authorList>
            <person name="Li H.-S."/>
            <person name="Huang Y.-H."/>
            <person name="Pang H."/>
        </authorList>
    </citation>
    <scope>NUCLEOTIDE SEQUENCE [LARGE SCALE GENOMIC DNA]</scope>
    <source>
        <strain evidence="1">SYSU_2023b</strain>
        <tissue evidence="1">Whole body</tissue>
    </source>
</reference>
<dbReference type="EMBL" id="JARQZJ010000109">
    <property type="protein sequence ID" value="KAK9887426.1"/>
    <property type="molecule type" value="Genomic_DNA"/>
</dbReference>
<evidence type="ECO:0000313" key="1">
    <source>
        <dbReference type="EMBL" id="KAK9887426.1"/>
    </source>
</evidence>
<comment type="caution">
    <text evidence="1">The sequence shown here is derived from an EMBL/GenBank/DDBJ whole genome shotgun (WGS) entry which is preliminary data.</text>
</comment>
<dbReference type="Proteomes" id="UP001431783">
    <property type="component" value="Unassembled WGS sequence"/>
</dbReference>
<keyword evidence="2" id="KW-1185">Reference proteome</keyword>
<dbReference type="AlphaFoldDB" id="A0AAW1UVC2"/>
<name>A0AAW1UVC2_9CUCU</name>
<sequence>MSLIKKMIHLALLLQEKFAKLQEKLLELILLALEEQNKKKDILNRLSPLVLYTKTHENTHRNTRRPCGIVGTREGCKLSIKGMKSLGYIHVCELDPSLTGNQMVNYLNENCFEDVQCVKLKSRRPDEYSCFRISVPREEIELSILF</sequence>
<accession>A0AAW1UVC2</accession>
<evidence type="ECO:0000313" key="2">
    <source>
        <dbReference type="Proteomes" id="UP001431783"/>
    </source>
</evidence>
<protein>
    <submittedName>
        <fullName evidence="1">Uncharacterized protein</fullName>
    </submittedName>
</protein>
<proteinExistence type="predicted"/>
<organism evidence="1 2">
    <name type="scientific">Henosepilachna vigintioctopunctata</name>
    <dbReference type="NCBI Taxonomy" id="420089"/>
    <lineage>
        <taxon>Eukaryota</taxon>
        <taxon>Metazoa</taxon>
        <taxon>Ecdysozoa</taxon>
        <taxon>Arthropoda</taxon>
        <taxon>Hexapoda</taxon>
        <taxon>Insecta</taxon>
        <taxon>Pterygota</taxon>
        <taxon>Neoptera</taxon>
        <taxon>Endopterygota</taxon>
        <taxon>Coleoptera</taxon>
        <taxon>Polyphaga</taxon>
        <taxon>Cucujiformia</taxon>
        <taxon>Coccinelloidea</taxon>
        <taxon>Coccinellidae</taxon>
        <taxon>Epilachninae</taxon>
        <taxon>Epilachnini</taxon>
        <taxon>Henosepilachna</taxon>
    </lineage>
</organism>
<gene>
    <name evidence="1" type="ORF">WA026_022361</name>
</gene>